<organism evidence="1 2">
    <name type="scientific">Microcystis aeruginosa NIES-44</name>
    <dbReference type="NCBI Taxonomy" id="449439"/>
    <lineage>
        <taxon>Bacteria</taxon>
        <taxon>Bacillati</taxon>
        <taxon>Cyanobacteriota</taxon>
        <taxon>Cyanophyceae</taxon>
        <taxon>Oscillatoriophycideae</taxon>
        <taxon>Chroococcales</taxon>
        <taxon>Microcystaceae</taxon>
        <taxon>Microcystis</taxon>
    </lineage>
</organism>
<comment type="caution">
    <text evidence="1">The sequence shown here is derived from an EMBL/GenBank/DDBJ whole genome shotgun (WGS) entry which is preliminary data.</text>
</comment>
<evidence type="ECO:0000313" key="1">
    <source>
        <dbReference type="EMBL" id="GAL93487.1"/>
    </source>
</evidence>
<dbReference type="RefSeq" id="WP_045359273.1">
    <property type="nucleotide sequence ID" value="NZ_BBPA01000039.1"/>
</dbReference>
<protein>
    <recommendedName>
        <fullName evidence="3">P-loop containing nucleoside triphosphate hydrolase superfamily</fullName>
    </recommendedName>
</protein>
<dbReference type="AlphaFoldDB" id="A0A0A1VUJ9"/>
<name>A0A0A1VUJ9_MICAE</name>
<dbReference type="InterPro" id="IPR027417">
    <property type="entry name" value="P-loop_NTPase"/>
</dbReference>
<dbReference type="SUPFAM" id="SSF52540">
    <property type="entry name" value="P-loop containing nucleoside triphosphate hydrolases"/>
    <property type="match status" value="1"/>
</dbReference>
<evidence type="ECO:0000313" key="2">
    <source>
        <dbReference type="Proteomes" id="UP000030321"/>
    </source>
</evidence>
<evidence type="ECO:0008006" key="3">
    <source>
        <dbReference type="Google" id="ProtNLM"/>
    </source>
</evidence>
<reference evidence="2" key="1">
    <citation type="journal article" date="2015" name="Genome">
        <title>Whole Genome Sequence of the Non-Microcystin-Producing Microcystis aeruginosa Strain NIES-44.</title>
        <authorList>
            <person name="Okano K."/>
            <person name="Miyata N."/>
            <person name="Ozaki Y."/>
        </authorList>
    </citation>
    <scope>NUCLEOTIDE SEQUENCE [LARGE SCALE GENOMIC DNA]</scope>
    <source>
        <strain evidence="2">NIES-44</strain>
    </source>
</reference>
<gene>
    <name evidence="1" type="ORF">N44_02174</name>
</gene>
<sequence length="273" mass="31857">MTIALDRLPQSWQGLTHRLTYKYFQVRIDTPKDPYKILFRPQPYQVLFILSHMRSGSSLLTHILNSNPEIIGFGETHLVYESEQDFKTLMFQLYWRLKDLNMNHKYILDKVLHDQKFLDHSFLQSDAVKTIFLLREPQRTLASILDIKPHQNEQHALGYYTSRLATLESYARLINSQEKSLFITHDQVLNQSQLVFNSLQSHLDTKTGFSEEYRVLKTTGSRGIGDSSENIKAGKIIKQARKLDIKISDDVLTQAQKAYDQCYETLSHYCHCI</sequence>
<proteinExistence type="predicted"/>
<dbReference type="Gene3D" id="3.40.50.300">
    <property type="entry name" value="P-loop containing nucleotide triphosphate hydrolases"/>
    <property type="match status" value="1"/>
</dbReference>
<dbReference type="EMBL" id="BBPA01000039">
    <property type="protein sequence ID" value="GAL93487.1"/>
    <property type="molecule type" value="Genomic_DNA"/>
</dbReference>
<accession>A0A0A1VUJ9</accession>
<dbReference type="Proteomes" id="UP000030321">
    <property type="component" value="Unassembled WGS sequence"/>
</dbReference>